<dbReference type="OrthoDB" id="9797243at2"/>
<feature type="domain" description="Histidine kinase" evidence="7">
    <location>
        <begin position="391"/>
        <end position="606"/>
    </location>
</feature>
<dbReference type="Proteomes" id="UP000004263">
    <property type="component" value="Unassembled WGS sequence"/>
</dbReference>
<dbReference type="InterPro" id="IPR005467">
    <property type="entry name" value="His_kinase_dom"/>
</dbReference>
<name>Q1N3K5_9GAMM</name>
<evidence type="ECO:0000259" key="7">
    <source>
        <dbReference type="PROSITE" id="PS50109"/>
    </source>
</evidence>
<dbReference type="SMART" id="SM00388">
    <property type="entry name" value="HisKA"/>
    <property type="match status" value="1"/>
</dbReference>
<keyword evidence="6" id="KW-1133">Transmembrane helix</keyword>
<dbReference type="SUPFAM" id="SSF52172">
    <property type="entry name" value="CheY-like"/>
    <property type="match status" value="1"/>
</dbReference>
<dbReference type="SMART" id="SM00387">
    <property type="entry name" value="HATPase_c"/>
    <property type="match status" value="1"/>
</dbReference>
<keyword evidence="4" id="KW-0902">Two-component regulatory system</keyword>
<dbReference type="RefSeq" id="WP_007018759.1">
    <property type="nucleotide sequence ID" value="NZ_CH724118.1"/>
</dbReference>
<keyword evidence="6" id="KW-0472">Membrane</keyword>
<comment type="catalytic activity">
    <reaction evidence="1">
        <text>ATP + protein L-histidine = ADP + protein N-phospho-L-histidine.</text>
        <dbReference type="EC" id="2.7.13.3"/>
    </reaction>
</comment>
<keyword evidence="3 5" id="KW-0597">Phosphoprotein</keyword>
<dbReference type="PRINTS" id="PR00344">
    <property type="entry name" value="BCTRLSENSOR"/>
</dbReference>
<dbReference type="GO" id="GO:0000155">
    <property type="term" value="F:phosphorelay sensor kinase activity"/>
    <property type="evidence" value="ECO:0007669"/>
    <property type="project" value="InterPro"/>
</dbReference>
<dbReference type="AlphaFoldDB" id="Q1N3K5"/>
<dbReference type="InterPro" id="IPR036097">
    <property type="entry name" value="HisK_dim/P_sf"/>
</dbReference>
<dbReference type="Pfam" id="PF07696">
    <property type="entry name" value="7TMR-DISMED2"/>
    <property type="match status" value="1"/>
</dbReference>
<dbReference type="PROSITE" id="PS50109">
    <property type="entry name" value="HIS_KIN"/>
    <property type="match status" value="1"/>
</dbReference>
<dbReference type="PANTHER" id="PTHR45339:SF1">
    <property type="entry name" value="HYBRID SIGNAL TRANSDUCTION HISTIDINE KINASE J"/>
    <property type="match status" value="1"/>
</dbReference>
<dbReference type="Gene3D" id="1.10.287.130">
    <property type="match status" value="1"/>
</dbReference>
<keyword evidence="10" id="KW-1185">Reference proteome</keyword>
<dbReference type="STRING" id="207949.RED65_12389"/>
<dbReference type="SUPFAM" id="SSF47384">
    <property type="entry name" value="Homodimeric domain of signal transducing histidine kinase"/>
    <property type="match status" value="1"/>
</dbReference>
<dbReference type="SUPFAM" id="SSF55874">
    <property type="entry name" value="ATPase domain of HSP90 chaperone/DNA topoisomerase II/histidine kinase"/>
    <property type="match status" value="1"/>
</dbReference>
<dbReference type="EMBL" id="AAQH01000004">
    <property type="protein sequence ID" value="EAT12869.1"/>
    <property type="molecule type" value="Genomic_DNA"/>
</dbReference>
<evidence type="ECO:0000313" key="10">
    <source>
        <dbReference type="Proteomes" id="UP000004263"/>
    </source>
</evidence>
<sequence>MIRLLLSLLFFLNGILVTLPVYSADGTKHRTTIILADGPINIEFSNFIEYLHADAHAFSLSQLQTQTTDKFSPIQDSLVLKANEPYWLRFHISNPTKKVLPLALSLSDKAVQINGAYIYNNNQWQLYPEVNRQTLLSNYQALVINIQAKSEQWFYLRVKANKTTPITPQLRDLQHHNNAFTVVQQVYAINVALLVFIALLHVAALRFHHHVRHYIVVYMALVGALFAVSHSPLINWPQWMLAASDLSPWLVSCGLALSSFSTAFYRRHLRTNRSWMVVMMLVLLTLFIVSLSYTAQLFIALLPLLFIIVFSKPRSISFILACLILTSSIAWQIGYVLWPESLVASTGIMDILALSSSILLASFSMTLPYFKRQVRLKTPNNNIRHAQFLSKLTHELRTPMNGVLGMEELLLETNLSAKQKDYVETIGVAGEDMVRLVNRVSDYAKLLTGRFRANNEAMNLADIIDQIIAKFQLVIHQKNIELVINLDPNLPEFIECDEKHLTSILENLLEHGINRTEHGEVELRVTWSEHQHLFFSVRDTGKGIKKETLKTLFDDKIHLSHIHDVSSAGFSLVLSKQLIEHLGGNLFVDNQTGEGSTISFTLPYKVAREYKEKNPLESLLKGLSILIVDDNSTLRKVLQRYAKSWGMHAETTHSGKEALAKLRSQTNLDDPFDIILIDQDMPIMNGFELARRISNDNEINQELVKIMLTGLSIDQHAPELRDTGIQQLLTKPISANALKQHLATHIEKKLEMQ</sequence>
<dbReference type="Gene3D" id="3.40.50.2300">
    <property type="match status" value="1"/>
</dbReference>
<evidence type="ECO:0000313" key="9">
    <source>
        <dbReference type="EMBL" id="EAT12869.1"/>
    </source>
</evidence>
<evidence type="ECO:0000256" key="2">
    <source>
        <dbReference type="ARBA" id="ARBA00012438"/>
    </source>
</evidence>
<evidence type="ECO:0000256" key="3">
    <source>
        <dbReference type="ARBA" id="ARBA00022553"/>
    </source>
</evidence>
<dbReference type="Gene3D" id="3.30.565.10">
    <property type="entry name" value="Histidine kinase-like ATPase, C-terminal domain"/>
    <property type="match status" value="1"/>
</dbReference>
<dbReference type="InterPro" id="IPR036890">
    <property type="entry name" value="HATPase_C_sf"/>
</dbReference>
<dbReference type="HOGENOM" id="CLU_000445_105_0_6"/>
<evidence type="ECO:0000259" key="8">
    <source>
        <dbReference type="PROSITE" id="PS50110"/>
    </source>
</evidence>
<accession>Q1N3K5</accession>
<dbReference type="Pfam" id="PF00072">
    <property type="entry name" value="Response_reg"/>
    <property type="match status" value="1"/>
</dbReference>
<dbReference type="InterPro" id="IPR003594">
    <property type="entry name" value="HATPase_dom"/>
</dbReference>
<organism evidence="9 10">
    <name type="scientific">Bermanella marisrubri</name>
    <dbReference type="NCBI Taxonomy" id="207949"/>
    <lineage>
        <taxon>Bacteria</taxon>
        <taxon>Pseudomonadati</taxon>
        <taxon>Pseudomonadota</taxon>
        <taxon>Gammaproteobacteria</taxon>
        <taxon>Oceanospirillales</taxon>
        <taxon>Oceanospirillaceae</taxon>
        <taxon>Bermanella</taxon>
    </lineage>
</organism>
<dbReference type="Pfam" id="PF00512">
    <property type="entry name" value="HisKA"/>
    <property type="match status" value="1"/>
</dbReference>
<dbReference type="CDD" id="cd17546">
    <property type="entry name" value="REC_hyHK_CKI1_RcsC-like"/>
    <property type="match status" value="1"/>
</dbReference>
<dbReference type="InterPro" id="IPR011006">
    <property type="entry name" value="CheY-like_superfamily"/>
</dbReference>
<comment type="caution">
    <text evidence="9">The sequence shown here is derived from an EMBL/GenBank/DDBJ whole genome shotgun (WGS) entry which is preliminary data.</text>
</comment>
<dbReference type="Pfam" id="PF02518">
    <property type="entry name" value="HATPase_c"/>
    <property type="match status" value="1"/>
</dbReference>
<feature type="transmembrane region" description="Helical" evidence="6">
    <location>
        <begin position="187"/>
        <end position="207"/>
    </location>
</feature>
<keyword evidence="6" id="KW-0812">Transmembrane</keyword>
<reference evidence="9 10" key="1">
    <citation type="submission" date="2006-03" db="EMBL/GenBank/DDBJ databases">
        <authorList>
            <person name="Pinhassi J."/>
            <person name="Pedros-Alio C."/>
            <person name="Ferriera S."/>
            <person name="Johnson J."/>
            <person name="Kravitz S."/>
            <person name="Halpern A."/>
            <person name="Remington K."/>
            <person name="Beeson K."/>
            <person name="Tran B."/>
            <person name="Rogers Y.-H."/>
            <person name="Friedman R."/>
            <person name="Venter J.C."/>
        </authorList>
    </citation>
    <scope>NUCLEOTIDE SEQUENCE [LARGE SCALE GENOMIC DNA]</scope>
    <source>
        <strain evidence="9 10">RED65</strain>
    </source>
</reference>
<feature type="modified residue" description="4-aspartylphosphate" evidence="5">
    <location>
        <position position="678"/>
    </location>
</feature>
<evidence type="ECO:0000256" key="1">
    <source>
        <dbReference type="ARBA" id="ARBA00000085"/>
    </source>
</evidence>
<dbReference type="InterPro" id="IPR001789">
    <property type="entry name" value="Sig_transdc_resp-reg_receiver"/>
</dbReference>
<evidence type="ECO:0000256" key="5">
    <source>
        <dbReference type="PROSITE-ProRule" id="PRU00169"/>
    </source>
</evidence>
<feature type="transmembrane region" description="Helical" evidence="6">
    <location>
        <begin position="277"/>
        <end position="310"/>
    </location>
</feature>
<gene>
    <name evidence="9" type="ORF">RED65_12389</name>
</gene>
<feature type="domain" description="Response regulatory" evidence="8">
    <location>
        <begin position="624"/>
        <end position="746"/>
    </location>
</feature>
<evidence type="ECO:0000256" key="4">
    <source>
        <dbReference type="ARBA" id="ARBA00023012"/>
    </source>
</evidence>
<protein>
    <recommendedName>
        <fullName evidence="2">histidine kinase</fullName>
        <ecNumber evidence="2">2.7.13.3</ecNumber>
    </recommendedName>
</protein>
<dbReference type="EC" id="2.7.13.3" evidence="2"/>
<dbReference type="InterPro" id="IPR011622">
    <property type="entry name" value="7TMR_DISM_rcpt_extracell_dom2"/>
</dbReference>
<keyword evidence="9" id="KW-0418">Kinase</keyword>
<feature type="transmembrane region" description="Helical" evidence="6">
    <location>
        <begin position="214"/>
        <end position="234"/>
    </location>
</feature>
<dbReference type="PROSITE" id="PS50110">
    <property type="entry name" value="RESPONSE_REGULATORY"/>
    <property type="match status" value="1"/>
</dbReference>
<proteinExistence type="predicted"/>
<dbReference type="PANTHER" id="PTHR45339">
    <property type="entry name" value="HYBRID SIGNAL TRANSDUCTION HISTIDINE KINASE J"/>
    <property type="match status" value="1"/>
</dbReference>
<feature type="transmembrane region" description="Helical" evidence="6">
    <location>
        <begin position="350"/>
        <end position="370"/>
    </location>
</feature>
<dbReference type="InterPro" id="IPR004358">
    <property type="entry name" value="Sig_transdc_His_kin-like_C"/>
</dbReference>
<feature type="transmembrane region" description="Helical" evidence="6">
    <location>
        <begin position="316"/>
        <end position="338"/>
    </location>
</feature>
<keyword evidence="9" id="KW-0808">Transferase</keyword>
<feature type="transmembrane region" description="Helical" evidence="6">
    <location>
        <begin position="246"/>
        <end position="265"/>
    </location>
</feature>
<dbReference type="InterPro" id="IPR003661">
    <property type="entry name" value="HisK_dim/P_dom"/>
</dbReference>
<dbReference type="SMART" id="SM00448">
    <property type="entry name" value="REC"/>
    <property type="match status" value="1"/>
</dbReference>
<dbReference type="CDD" id="cd00082">
    <property type="entry name" value="HisKA"/>
    <property type="match status" value="1"/>
</dbReference>
<evidence type="ECO:0000256" key="6">
    <source>
        <dbReference type="SAM" id="Phobius"/>
    </source>
</evidence>